<keyword evidence="3" id="KW-1185">Reference proteome</keyword>
<sequence>MAPLTLRYVAKNKFQKLATDDEVSKSNAARKREAKAAQEHATKRQKQDGAAKPQKAQSVMLPAALADGVQRLHLTDAAREAATAVASASMSPSAEIEMPTALSATMPTASTAQGETFQDDDYDLEESPIIFTVELAPLATPSSDILGSLAESFFDPARAKLEQLLSISLVDLNQLLRDPDLFRFVKVCFTFPNGRERYHAEDQGTWYSSAELQLLLINLFTRRLTMSAEAITRGCKVDNEQPFDHVLAQLITYLLAVDYDAEFEFYSPTYYVEDASALHAFNEVVKKQVVLHVIKDGQAVAAQADPRVAYVHYQTRQSAAEGYRQWETVGHDSYHCYARD</sequence>
<dbReference type="EMBL" id="JAVFHQ010000054">
    <property type="protein sequence ID" value="KAK4541343.1"/>
    <property type="molecule type" value="Genomic_DNA"/>
</dbReference>
<name>A0AAV9J8R0_9PEZI</name>
<accession>A0AAV9J8R0</accession>
<gene>
    <name evidence="2" type="ORF">LTR36_008101</name>
</gene>
<evidence type="ECO:0000313" key="2">
    <source>
        <dbReference type="EMBL" id="KAK4541343.1"/>
    </source>
</evidence>
<evidence type="ECO:0000313" key="3">
    <source>
        <dbReference type="Proteomes" id="UP001324427"/>
    </source>
</evidence>
<feature type="region of interest" description="Disordered" evidence="1">
    <location>
        <begin position="20"/>
        <end position="57"/>
    </location>
</feature>
<reference evidence="2 3" key="1">
    <citation type="submission" date="2021-11" db="EMBL/GenBank/DDBJ databases">
        <title>Black yeast isolated from Biological Soil Crust.</title>
        <authorList>
            <person name="Kurbessoian T."/>
        </authorList>
    </citation>
    <scope>NUCLEOTIDE SEQUENCE [LARGE SCALE GENOMIC DNA]</scope>
    <source>
        <strain evidence="2 3">CCFEE 5522</strain>
    </source>
</reference>
<organism evidence="2 3">
    <name type="scientific">Oleoguttula mirabilis</name>
    <dbReference type="NCBI Taxonomy" id="1507867"/>
    <lineage>
        <taxon>Eukaryota</taxon>
        <taxon>Fungi</taxon>
        <taxon>Dikarya</taxon>
        <taxon>Ascomycota</taxon>
        <taxon>Pezizomycotina</taxon>
        <taxon>Dothideomycetes</taxon>
        <taxon>Dothideomycetidae</taxon>
        <taxon>Mycosphaerellales</taxon>
        <taxon>Teratosphaeriaceae</taxon>
        <taxon>Oleoguttula</taxon>
    </lineage>
</organism>
<protein>
    <submittedName>
        <fullName evidence="2">Uncharacterized protein</fullName>
    </submittedName>
</protein>
<proteinExistence type="predicted"/>
<dbReference type="AlphaFoldDB" id="A0AAV9J8R0"/>
<dbReference type="Proteomes" id="UP001324427">
    <property type="component" value="Unassembled WGS sequence"/>
</dbReference>
<comment type="caution">
    <text evidence="2">The sequence shown here is derived from an EMBL/GenBank/DDBJ whole genome shotgun (WGS) entry which is preliminary data.</text>
</comment>
<feature type="compositionally biased region" description="Basic and acidic residues" evidence="1">
    <location>
        <begin position="20"/>
        <end position="49"/>
    </location>
</feature>
<evidence type="ECO:0000256" key="1">
    <source>
        <dbReference type="SAM" id="MobiDB-lite"/>
    </source>
</evidence>